<feature type="region of interest" description="Disordered" evidence="1">
    <location>
        <begin position="91"/>
        <end position="149"/>
    </location>
</feature>
<evidence type="ECO:0000256" key="1">
    <source>
        <dbReference type="SAM" id="MobiDB-lite"/>
    </source>
</evidence>
<evidence type="ECO:0000313" key="3">
    <source>
        <dbReference type="Proteomes" id="UP000002748"/>
    </source>
</evidence>
<feature type="region of interest" description="Disordered" evidence="1">
    <location>
        <begin position="1"/>
        <end position="75"/>
    </location>
</feature>
<dbReference type="Proteomes" id="UP000002748">
    <property type="component" value="Unassembled WGS sequence"/>
</dbReference>
<feature type="compositionally biased region" description="Low complexity" evidence="1">
    <location>
        <begin position="140"/>
        <end position="149"/>
    </location>
</feature>
<gene>
    <name evidence="2" type="ORF">A1Q1_02461</name>
</gene>
<evidence type="ECO:0000313" key="2">
    <source>
        <dbReference type="EMBL" id="EJT48553.1"/>
    </source>
</evidence>
<proteinExistence type="predicted"/>
<dbReference type="VEuPathDB" id="FungiDB:A1Q1_02461"/>
<dbReference type="HOGENOM" id="CLU_604365_0_0_1"/>
<dbReference type="RefSeq" id="XP_014179198.1">
    <property type="nucleotide sequence ID" value="XM_014323723.1"/>
</dbReference>
<dbReference type="KEGG" id="tasa:A1Q1_02461"/>
<feature type="region of interest" description="Disordered" evidence="1">
    <location>
        <begin position="346"/>
        <end position="372"/>
    </location>
</feature>
<reference evidence="2 3" key="1">
    <citation type="journal article" date="2012" name="Eukaryot. Cell">
        <title>Draft genome sequence of CBS 2479, the standard type strain of Trichosporon asahii.</title>
        <authorList>
            <person name="Yang R.Y."/>
            <person name="Li H.T."/>
            <person name="Zhu H."/>
            <person name="Zhou G.P."/>
            <person name="Wang M."/>
            <person name="Wang L."/>
        </authorList>
    </citation>
    <scope>NUCLEOTIDE SEQUENCE [LARGE SCALE GENOMIC DNA]</scope>
    <source>
        <strain evidence="3">ATCC 90039 / CBS 2479 / JCM 2466 / KCTC 7840 / NCYC 2677 / UAMH 7654</strain>
    </source>
</reference>
<organism evidence="2 3">
    <name type="scientific">Trichosporon asahii var. asahii (strain ATCC 90039 / CBS 2479 / JCM 2466 / KCTC 7840 / NBRC 103889/ NCYC 2677 / UAMH 7654)</name>
    <name type="common">Yeast</name>
    <dbReference type="NCBI Taxonomy" id="1186058"/>
    <lineage>
        <taxon>Eukaryota</taxon>
        <taxon>Fungi</taxon>
        <taxon>Dikarya</taxon>
        <taxon>Basidiomycota</taxon>
        <taxon>Agaricomycotina</taxon>
        <taxon>Tremellomycetes</taxon>
        <taxon>Trichosporonales</taxon>
        <taxon>Trichosporonaceae</taxon>
        <taxon>Trichosporon</taxon>
    </lineage>
</organism>
<protein>
    <submittedName>
        <fullName evidence="2">Uncharacterized protein</fullName>
    </submittedName>
</protein>
<dbReference type="AlphaFoldDB" id="J5QQG2"/>
<dbReference type="GeneID" id="25985975"/>
<name>J5QQG2_TRIAS</name>
<feature type="compositionally biased region" description="Pro residues" evidence="1">
    <location>
        <begin position="42"/>
        <end position="51"/>
    </location>
</feature>
<feature type="compositionally biased region" description="Polar residues" evidence="1">
    <location>
        <begin position="91"/>
        <end position="109"/>
    </location>
</feature>
<sequence>MDKSRPQTKISKSAKTTHHSERKLRVPISSRKICRPYERPQPNRPDTPRPPRWASTSSDVQGAPQRLRRSKSEVWSSSTAKAFLQSLQDSCPTSTSQCKVGSVATSDSPDSPFLVPNLPLPRVAGSSGNPKTSPADDRALSSPSLPSSSRSEVLGELFHIKCTLGKTSQGANASWFMLEIDAYWFKKGEKRHWGEKGASGGDHTWSRRAHVQYTHTQHRKLELALSLSLLFFASAQLLHHLSFAMVKQEPSSPPDGSIGGLSAVDSNNRPDIEIILKDNELSERVITVTHYTSTGSKSTVSLNASTDSDAQVTCGALHILLTKSVGSRNNSVNSFDISSATFPSDHQSDIATSGAPSHVSAQRPAALSTSSRVSPKALAIGGSASKSTSENKLGNVLQRYAETKGLNYDSLSVVNHSGEAVSLDTRLGTIVKRYIRTHSFQVVDADNLPDANP</sequence>
<accession>J5QQG2</accession>
<feature type="compositionally biased region" description="Polar residues" evidence="1">
    <location>
        <begin position="346"/>
        <end position="355"/>
    </location>
</feature>
<comment type="caution">
    <text evidence="2">The sequence shown here is derived from an EMBL/GenBank/DDBJ whole genome shotgun (WGS) entry which is preliminary data.</text>
</comment>
<dbReference type="EMBL" id="ALBS01000202">
    <property type="protein sequence ID" value="EJT48553.1"/>
    <property type="molecule type" value="Genomic_DNA"/>
</dbReference>